<dbReference type="eggNOG" id="COG2814">
    <property type="taxonomic scope" value="Bacteria"/>
</dbReference>
<dbReference type="HOGENOM" id="CLU_001265_61_2_7"/>
<dbReference type="GO" id="GO:0005886">
    <property type="term" value="C:plasma membrane"/>
    <property type="evidence" value="ECO:0007669"/>
    <property type="project" value="UniProtKB-SubCell"/>
</dbReference>
<evidence type="ECO:0000313" key="8">
    <source>
        <dbReference type="EMBL" id="CAJ54951.1"/>
    </source>
</evidence>
<keyword evidence="9" id="KW-1185">Reference proteome</keyword>
<sequence length="387" mass="42065">MLYIKKSLIALSFGTLGLGIAEFIIIGILPYIATDFGITIPTAGHLISAYASGVFIGAPFLIFVRRYPLKNILLALIVIIMLGNLIASIAFNYETMMLARFISGLPHGSYFGVGSIIAEKLSDKGKSTEAISIMISGMTVANLFGVPLGTFLGVTLSWRIGFLIVVGWGLVTFFYVWRWVPQIENVPDTGLKGQFYFLKRLAPWLLIIATILGNGAVFCWYSYIIPLLTNVSGFSPHSATLLIVFAGVGMVIGNFFGGVLSDRLMPIRIAIFIQGLLSIVLICIFFFSYIPWVSILLMILGTACLFALSSPQQLLLIKFSKGGELLGTSSAQMAFNLGNAIGAYCGGLPIQMGLGYQYSALVGVPFSVIGCFILYFFYQKFGMIKVN</sequence>
<evidence type="ECO:0000313" key="9">
    <source>
        <dbReference type="Proteomes" id="UP000002430"/>
    </source>
</evidence>
<accession>Q1MPX6</accession>
<evidence type="ECO:0000259" key="7">
    <source>
        <dbReference type="PROSITE" id="PS50850"/>
    </source>
</evidence>
<comment type="subcellular location">
    <subcellularLocation>
        <location evidence="1">Cell membrane</location>
        <topology evidence="1">Multi-pass membrane protein</topology>
    </subcellularLocation>
</comment>
<dbReference type="OrthoDB" id="9788453at2"/>
<dbReference type="NCBIfam" id="NF007498">
    <property type="entry name" value="PRK10091.1"/>
    <property type="match status" value="1"/>
</dbReference>
<protein>
    <submittedName>
        <fullName evidence="8">Transmembrane efflux protein</fullName>
    </submittedName>
</protein>
<gene>
    <name evidence="8" type="primary">araJ</name>
    <name evidence="8" type="ordered locus">LI0897</name>
</gene>
<dbReference type="RefSeq" id="WP_011526980.1">
    <property type="nucleotide sequence ID" value="NC_008011.1"/>
</dbReference>
<evidence type="ECO:0000256" key="1">
    <source>
        <dbReference type="ARBA" id="ARBA00004651"/>
    </source>
</evidence>
<dbReference type="EMBL" id="AM180252">
    <property type="protein sequence ID" value="CAJ54951.1"/>
    <property type="molecule type" value="Genomic_DNA"/>
</dbReference>
<organism evidence="8 9">
    <name type="scientific">Lawsonia intracellularis (strain PHE/MN1-00)</name>
    <dbReference type="NCBI Taxonomy" id="363253"/>
    <lineage>
        <taxon>Bacteria</taxon>
        <taxon>Pseudomonadati</taxon>
        <taxon>Thermodesulfobacteriota</taxon>
        <taxon>Desulfovibrionia</taxon>
        <taxon>Desulfovibrionales</taxon>
        <taxon>Desulfovibrionaceae</taxon>
        <taxon>Lawsonia</taxon>
    </lineage>
</organism>
<evidence type="ECO:0000256" key="6">
    <source>
        <dbReference type="SAM" id="Phobius"/>
    </source>
</evidence>
<dbReference type="GO" id="GO:0022857">
    <property type="term" value="F:transmembrane transporter activity"/>
    <property type="evidence" value="ECO:0007669"/>
    <property type="project" value="InterPro"/>
</dbReference>
<dbReference type="PANTHER" id="PTHR43124:SF6">
    <property type="entry name" value="TRANSPORTER ARAJ-RELATED"/>
    <property type="match status" value="1"/>
</dbReference>
<feature type="transmembrane region" description="Helical" evidence="6">
    <location>
        <begin position="130"/>
        <end position="154"/>
    </location>
</feature>
<keyword evidence="3 6" id="KW-0812">Transmembrane</keyword>
<dbReference type="Gene3D" id="1.20.1250.20">
    <property type="entry name" value="MFS general substrate transporter like domains"/>
    <property type="match status" value="2"/>
</dbReference>
<evidence type="ECO:0000256" key="3">
    <source>
        <dbReference type="ARBA" id="ARBA00022692"/>
    </source>
</evidence>
<name>Q1MPX6_LAWIP</name>
<feature type="transmembrane region" description="Helical" evidence="6">
    <location>
        <begin position="97"/>
        <end position="118"/>
    </location>
</feature>
<keyword evidence="4 6" id="KW-1133">Transmembrane helix</keyword>
<dbReference type="InterPro" id="IPR020846">
    <property type="entry name" value="MFS_dom"/>
</dbReference>
<reference evidence="8 9" key="1">
    <citation type="submission" date="2005-11" db="EMBL/GenBank/DDBJ databases">
        <title>The complete genome sequence of Lawsonia intracellularis: the causative agent of proliferative enteropathy.</title>
        <authorList>
            <person name="Kaur K."/>
            <person name="Zhang Q."/>
            <person name="Beckler D."/>
            <person name="Munir S."/>
            <person name="Li L."/>
            <person name="Kinsley K."/>
            <person name="Herron L."/>
            <person name="Peterson A."/>
            <person name="May B."/>
            <person name="Singh S."/>
            <person name="Gebhart C."/>
            <person name="Kapur V."/>
        </authorList>
    </citation>
    <scope>NUCLEOTIDE SEQUENCE [LARGE SCALE GENOMIC DNA]</scope>
    <source>
        <strain evidence="8 9">PHE/MN1-00</strain>
    </source>
</reference>
<dbReference type="Proteomes" id="UP000002430">
    <property type="component" value="Chromosome"/>
</dbReference>
<feature type="transmembrane region" description="Helical" evidence="6">
    <location>
        <begin position="237"/>
        <end position="257"/>
    </location>
</feature>
<dbReference type="CDD" id="cd17324">
    <property type="entry name" value="MFS_NepI_like"/>
    <property type="match status" value="1"/>
</dbReference>
<feature type="transmembrane region" description="Helical" evidence="6">
    <location>
        <begin position="160"/>
        <end position="180"/>
    </location>
</feature>
<dbReference type="SUPFAM" id="SSF103473">
    <property type="entry name" value="MFS general substrate transporter"/>
    <property type="match status" value="1"/>
</dbReference>
<dbReference type="PROSITE" id="PS50850">
    <property type="entry name" value="MFS"/>
    <property type="match status" value="1"/>
</dbReference>
<feature type="transmembrane region" description="Helical" evidence="6">
    <location>
        <begin position="269"/>
        <end position="289"/>
    </location>
</feature>
<dbReference type="PANTHER" id="PTHR43124">
    <property type="entry name" value="PURINE EFFLUX PUMP PBUE"/>
    <property type="match status" value="1"/>
</dbReference>
<dbReference type="STRING" id="363253.LI0897"/>
<feature type="transmembrane region" description="Helical" evidence="6">
    <location>
        <begin position="201"/>
        <end position="225"/>
    </location>
</feature>
<keyword evidence="2" id="KW-1003">Cell membrane</keyword>
<feature type="transmembrane region" description="Helical" evidence="6">
    <location>
        <begin position="45"/>
        <end position="64"/>
    </location>
</feature>
<keyword evidence="5 6" id="KW-0472">Membrane</keyword>
<feature type="transmembrane region" description="Helical" evidence="6">
    <location>
        <begin position="7"/>
        <end position="33"/>
    </location>
</feature>
<feature type="transmembrane region" description="Helical" evidence="6">
    <location>
        <begin position="295"/>
        <end position="317"/>
    </location>
</feature>
<feature type="transmembrane region" description="Helical" evidence="6">
    <location>
        <begin position="71"/>
        <end position="91"/>
    </location>
</feature>
<evidence type="ECO:0000256" key="4">
    <source>
        <dbReference type="ARBA" id="ARBA00022989"/>
    </source>
</evidence>
<evidence type="ECO:0000256" key="2">
    <source>
        <dbReference type="ARBA" id="ARBA00022475"/>
    </source>
</evidence>
<evidence type="ECO:0000256" key="5">
    <source>
        <dbReference type="ARBA" id="ARBA00023136"/>
    </source>
</evidence>
<feature type="transmembrane region" description="Helical" evidence="6">
    <location>
        <begin position="329"/>
        <end position="350"/>
    </location>
</feature>
<dbReference type="KEGG" id="lip:LI0897"/>
<proteinExistence type="predicted"/>
<feature type="domain" description="Major facilitator superfamily (MFS) profile" evidence="7">
    <location>
        <begin position="7"/>
        <end position="382"/>
    </location>
</feature>
<dbReference type="InterPro" id="IPR036259">
    <property type="entry name" value="MFS_trans_sf"/>
</dbReference>
<dbReference type="Pfam" id="PF07690">
    <property type="entry name" value="MFS_1"/>
    <property type="match status" value="1"/>
</dbReference>
<feature type="transmembrane region" description="Helical" evidence="6">
    <location>
        <begin position="356"/>
        <end position="378"/>
    </location>
</feature>
<dbReference type="InterPro" id="IPR050189">
    <property type="entry name" value="MFS_Efflux_Transporters"/>
</dbReference>
<dbReference type="AlphaFoldDB" id="Q1MPX6"/>
<dbReference type="InterPro" id="IPR011701">
    <property type="entry name" value="MFS"/>
</dbReference>